<evidence type="ECO:0000313" key="2">
    <source>
        <dbReference type="Proteomes" id="UP001239111"/>
    </source>
</evidence>
<dbReference type="EMBL" id="CM056742">
    <property type="protein sequence ID" value="KAJ8681064.1"/>
    <property type="molecule type" value="Genomic_DNA"/>
</dbReference>
<keyword evidence="2" id="KW-1185">Reference proteome</keyword>
<accession>A0ACC2PER4</accession>
<protein>
    <submittedName>
        <fullName evidence="1">Uncharacterized protein</fullName>
    </submittedName>
</protein>
<proteinExistence type="predicted"/>
<gene>
    <name evidence="1" type="ORF">QAD02_016851</name>
</gene>
<evidence type="ECO:0000313" key="1">
    <source>
        <dbReference type="EMBL" id="KAJ8681064.1"/>
    </source>
</evidence>
<dbReference type="Proteomes" id="UP001239111">
    <property type="component" value="Chromosome 2"/>
</dbReference>
<organism evidence="1 2">
    <name type="scientific">Eretmocerus hayati</name>
    <dbReference type="NCBI Taxonomy" id="131215"/>
    <lineage>
        <taxon>Eukaryota</taxon>
        <taxon>Metazoa</taxon>
        <taxon>Ecdysozoa</taxon>
        <taxon>Arthropoda</taxon>
        <taxon>Hexapoda</taxon>
        <taxon>Insecta</taxon>
        <taxon>Pterygota</taxon>
        <taxon>Neoptera</taxon>
        <taxon>Endopterygota</taxon>
        <taxon>Hymenoptera</taxon>
        <taxon>Apocrita</taxon>
        <taxon>Proctotrupomorpha</taxon>
        <taxon>Chalcidoidea</taxon>
        <taxon>Aphelinidae</taxon>
        <taxon>Aphelininae</taxon>
        <taxon>Eretmocerus</taxon>
    </lineage>
</organism>
<sequence length="282" mass="29827">MKAVLLFLTLAVAVLAAPQESRNLAKQSVPPGIKNPNQGLKQVGFAGVSATSVTNANKQAATYSVGKSITPPEEFQLKGVASVVATAPAPAVRVDAENTALVANSQGNQQEIKTQPLENGHQHVNPEFAEGPAFGEYEAPLSSPAESSSTSQQPATVVSTSVNEPSEYEQSRPANVASNTGYVSTLAHHFAPHDPNADSTSYNHGYVLSNGQHHEESATFEKRPAVPTAENGYQNFTWVKVVRGSHSHVGPDGKRYSTHYTADDTGFHPYGDHILPAGGHVV</sequence>
<comment type="caution">
    <text evidence="1">The sequence shown here is derived from an EMBL/GenBank/DDBJ whole genome shotgun (WGS) entry which is preliminary data.</text>
</comment>
<name>A0ACC2PER4_9HYME</name>
<reference evidence="1" key="1">
    <citation type="submission" date="2023-04" db="EMBL/GenBank/DDBJ databases">
        <title>A chromosome-level genome assembly of the parasitoid wasp Eretmocerus hayati.</title>
        <authorList>
            <person name="Zhong Y."/>
            <person name="Liu S."/>
            <person name="Liu Y."/>
        </authorList>
    </citation>
    <scope>NUCLEOTIDE SEQUENCE</scope>
    <source>
        <strain evidence="1">ZJU_SS_LIU_2023</strain>
    </source>
</reference>